<sequence length="929" mass="104411">MPRSAIASGLVDLILPVAQMPEQILRVIRTQPSVAVVDELAEQAQRERKVLQALFGQVRARTGQDFSRYKPATVLRRIRRRMQLNHIEDLERYLERLRHDPGEVRALGNELLITVTHFFRDGETFEHIQDQVIPALFADKDAGDSIRVWSVGCATGEEAYSLAMLLLEQAGRLEAAPKLEVFASDVHDGSLARAREGLYPDSIAGYVSGERLRRFFFFNEDGFYRVHPQLREIVIFASHNLLKDPPFSHLDLIVCRNLLIYLQRETQEKFIELFHYALNPNGWLWLGPAETIDRAGLFEVEDKRHALHKRRNVPAPEPSLPVFPNTWRTTLADGQDGGRSAEPASSYGLLHQRMVERFAPPSVLVDQDLKVVHCSEHAGRYLHVPGGEPSANLFKLIREALRVELQAALHRGRERGQPQRTAPVALELDGEPRQVLMQVRPSQDPALGGLSLVIFDELPAGQAPSALEPPAEPAEGDAAELARTRARLRAVIEQYEASQEEMKGSNEELQSANEELRSTMEELETSKEELQSMNEELQMVNQENRHKVAELTQLSSDLNNLMAASDIATLFLDRQLHIVRVTPRAGELFNIRACDRGRPLTDLHRLVAYEQLEEDARTVLERLTPVQREIPGQNGTWFLTRVLPYRSTSDQIQGVVITLVDITEHKQAELALRASEARFRALVEASAQIVWTADAKGRVVDESPSWRAFTGQTEAARRGEGWLDAVHPEDQAPARAGWRRCVQEEAPLDLELRLHHVSGDWRWTHLRAVPLRNDGASLCGWVGMCTDITERKRAEAKLLAEDQRKDEFLAALGHELRNPLAPLRTAVDLFNQRLPANPELRELVQIQERQLSCLTRLVDDLLDMGRIKSGRISLQRAARPARPGGRCDRQSARGDRGRRSGAERGAGRGRAAGAGRPGAPDPGRHQPIA</sequence>
<dbReference type="FunFam" id="3.30.450.20:FF:000099">
    <property type="entry name" value="Sensory box sensor histidine kinase"/>
    <property type="match status" value="1"/>
</dbReference>
<evidence type="ECO:0000259" key="6">
    <source>
        <dbReference type="PROSITE" id="PS50113"/>
    </source>
</evidence>
<dbReference type="InterPro" id="IPR001610">
    <property type="entry name" value="PAC"/>
</dbReference>
<feature type="domain" description="CheR-type methyltransferase" evidence="7">
    <location>
        <begin position="58"/>
        <end position="292"/>
    </location>
</feature>
<evidence type="ECO:0000256" key="4">
    <source>
        <dbReference type="SAM" id="MobiDB-lite"/>
    </source>
</evidence>
<evidence type="ECO:0000259" key="5">
    <source>
        <dbReference type="PROSITE" id="PS50112"/>
    </source>
</evidence>
<keyword evidence="3" id="KW-0175">Coiled coil</keyword>
<dbReference type="Gene3D" id="3.30.450.20">
    <property type="entry name" value="PAS domain"/>
    <property type="match status" value="2"/>
</dbReference>
<dbReference type="PROSITE" id="PS50123">
    <property type="entry name" value="CHER"/>
    <property type="match status" value="1"/>
</dbReference>
<dbReference type="SUPFAM" id="SSF47757">
    <property type="entry name" value="Chemotaxis receptor methyltransferase CheR, N-terminal domain"/>
    <property type="match status" value="1"/>
</dbReference>
<evidence type="ECO:0000256" key="1">
    <source>
        <dbReference type="ARBA" id="ARBA00000085"/>
    </source>
</evidence>
<dbReference type="PANTHER" id="PTHR24422">
    <property type="entry name" value="CHEMOTAXIS PROTEIN METHYLTRANSFERASE"/>
    <property type="match status" value="1"/>
</dbReference>
<dbReference type="InterPro" id="IPR022641">
    <property type="entry name" value="CheR_N"/>
</dbReference>
<evidence type="ECO:0000256" key="3">
    <source>
        <dbReference type="SAM" id="Coils"/>
    </source>
</evidence>
<dbReference type="CDD" id="cd02440">
    <property type="entry name" value="AdoMet_MTases"/>
    <property type="match status" value="1"/>
</dbReference>
<dbReference type="RefSeq" id="WP_242477076.1">
    <property type="nucleotide sequence ID" value="NZ_NRSJ01000029.1"/>
</dbReference>
<evidence type="ECO:0000256" key="2">
    <source>
        <dbReference type="ARBA" id="ARBA00012438"/>
    </source>
</evidence>
<dbReference type="InterPro" id="IPR000014">
    <property type="entry name" value="PAS"/>
</dbReference>
<dbReference type="Pfam" id="PF03705">
    <property type="entry name" value="CheR_N"/>
    <property type="match status" value="1"/>
</dbReference>
<dbReference type="PRINTS" id="PR00996">
    <property type="entry name" value="CHERMTFRASE"/>
</dbReference>
<evidence type="ECO:0000313" key="8">
    <source>
        <dbReference type="EMBL" id="MBK1705875.1"/>
    </source>
</evidence>
<feature type="compositionally biased region" description="Basic and acidic residues" evidence="4">
    <location>
        <begin position="885"/>
        <end position="906"/>
    </location>
</feature>
<evidence type="ECO:0000259" key="7">
    <source>
        <dbReference type="PROSITE" id="PS50123"/>
    </source>
</evidence>
<dbReference type="SUPFAM" id="SSF47384">
    <property type="entry name" value="Homodimeric domain of signal transducing histidine kinase"/>
    <property type="match status" value="1"/>
</dbReference>
<name>A0AAJ0XB78_9GAMM</name>
<dbReference type="GO" id="GO:0000155">
    <property type="term" value="F:phosphorelay sensor kinase activity"/>
    <property type="evidence" value="ECO:0007669"/>
    <property type="project" value="InterPro"/>
</dbReference>
<dbReference type="Gene3D" id="1.10.287.130">
    <property type="match status" value="1"/>
</dbReference>
<feature type="region of interest" description="Disordered" evidence="4">
    <location>
        <begin position="873"/>
        <end position="929"/>
    </location>
</feature>
<feature type="domain" description="PAS" evidence="5">
    <location>
        <begin position="675"/>
        <end position="745"/>
    </location>
</feature>
<dbReference type="Pfam" id="PF00512">
    <property type="entry name" value="HisKA"/>
    <property type="match status" value="1"/>
</dbReference>
<dbReference type="SMART" id="SM00388">
    <property type="entry name" value="HisKA"/>
    <property type="match status" value="1"/>
</dbReference>
<feature type="domain" description="PAC" evidence="6">
    <location>
        <begin position="624"/>
        <end position="674"/>
    </location>
</feature>
<organism evidence="8 9">
    <name type="scientific">Halochromatium glycolicum</name>
    <dbReference type="NCBI Taxonomy" id="85075"/>
    <lineage>
        <taxon>Bacteria</taxon>
        <taxon>Pseudomonadati</taxon>
        <taxon>Pseudomonadota</taxon>
        <taxon>Gammaproteobacteria</taxon>
        <taxon>Chromatiales</taxon>
        <taxon>Chromatiaceae</taxon>
        <taxon>Halochromatium</taxon>
    </lineage>
</organism>
<dbReference type="PROSITE" id="PS50113">
    <property type="entry name" value="PAC"/>
    <property type="match status" value="2"/>
</dbReference>
<reference evidence="8" key="2">
    <citation type="journal article" date="2020" name="Microorganisms">
        <title>Osmotic Adaptation and Compatible Solute Biosynthesis of Phototrophic Bacteria as Revealed from Genome Analyses.</title>
        <authorList>
            <person name="Imhoff J.F."/>
            <person name="Rahn T."/>
            <person name="Kunzel S."/>
            <person name="Keller A."/>
            <person name="Neulinger S.C."/>
        </authorList>
    </citation>
    <scope>NUCLEOTIDE SEQUENCE</scope>
    <source>
        <strain evidence="8">DSM 11080</strain>
    </source>
</reference>
<dbReference type="EC" id="2.7.13.3" evidence="2"/>
<dbReference type="SUPFAM" id="SSF53335">
    <property type="entry name" value="S-adenosyl-L-methionine-dependent methyltransferases"/>
    <property type="match status" value="1"/>
</dbReference>
<dbReference type="InterPro" id="IPR050903">
    <property type="entry name" value="Bact_Chemotaxis_MeTrfase"/>
</dbReference>
<dbReference type="Proteomes" id="UP001296776">
    <property type="component" value="Unassembled WGS sequence"/>
</dbReference>
<feature type="domain" description="PAC" evidence="6">
    <location>
        <begin position="748"/>
        <end position="800"/>
    </location>
</feature>
<dbReference type="SUPFAM" id="SSF55785">
    <property type="entry name" value="PYP-like sensor domain (PAS domain)"/>
    <property type="match status" value="2"/>
</dbReference>
<dbReference type="InterPro" id="IPR035965">
    <property type="entry name" value="PAS-like_dom_sf"/>
</dbReference>
<dbReference type="InterPro" id="IPR003661">
    <property type="entry name" value="HisK_dim/P_dom"/>
</dbReference>
<dbReference type="PROSITE" id="PS50112">
    <property type="entry name" value="PAS"/>
    <property type="match status" value="1"/>
</dbReference>
<dbReference type="CDD" id="cd00082">
    <property type="entry name" value="HisKA"/>
    <property type="match status" value="1"/>
</dbReference>
<dbReference type="SMART" id="SM00138">
    <property type="entry name" value="MeTrc"/>
    <property type="match status" value="1"/>
</dbReference>
<dbReference type="SMART" id="SM00091">
    <property type="entry name" value="PAS"/>
    <property type="match status" value="3"/>
</dbReference>
<comment type="caution">
    <text evidence="8">The sequence shown here is derived from an EMBL/GenBank/DDBJ whole genome shotgun (WGS) entry which is preliminary data.</text>
</comment>
<keyword evidence="9" id="KW-1185">Reference proteome</keyword>
<dbReference type="Gene3D" id="3.40.50.150">
    <property type="entry name" value="Vaccinia Virus protein VP39"/>
    <property type="match status" value="1"/>
</dbReference>
<dbReference type="Pfam" id="PF01739">
    <property type="entry name" value="CheR"/>
    <property type="match status" value="1"/>
</dbReference>
<protein>
    <recommendedName>
        <fullName evidence="2">histidine kinase</fullName>
        <ecNumber evidence="2">2.7.13.3</ecNumber>
    </recommendedName>
</protein>
<evidence type="ECO:0000313" key="9">
    <source>
        <dbReference type="Proteomes" id="UP001296776"/>
    </source>
</evidence>
<dbReference type="InterPro" id="IPR000780">
    <property type="entry name" value="CheR_MeTrfase"/>
</dbReference>
<dbReference type="GO" id="GO:0006355">
    <property type="term" value="P:regulation of DNA-templated transcription"/>
    <property type="evidence" value="ECO:0007669"/>
    <property type="project" value="InterPro"/>
</dbReference>
<dbReference type="PANTHER" id="PTHR24422:SF27">
    <property type="entry name" value="PROTEIN-GLUTAMATE O-METHYLTRANSFERASE"/>
    <property type="match status" value="1"/>
</dbReference>
<dbReference type="NCBIfam" id="TIGR00229">
    <property type="entry name" value="sensory_box"/>
    <property type="match status" value="1"/>
</dbReference>
<dbReference type="GO" id="GO:0008757">
    <property type="term" value="F:S-adenosylmethionine-dependent methyltransferase activity"/>
    <property type="evidence" value="ECO:0007669"/>
    <property type="project" value="InterPro"/>
</dbReference>
<proteinExistence type="predicted"/>
<dbReference type="InterPro" id="IPR013767">
    <property type="entry name" value="PAS_fold"/>
</dbReference>
<dbReference type="Pfam" id="PF00989">
    <property type="entry name" value="PAS"/>
    <property type="match status" value="1"/>
</dbReference>
<dbReference type="AlphaFoldDB" id="A0AAJ0XB78"/>
<dbReference type="EMBL" id="NRSJ01000029">
    <property type="protein sequence ID" value="MBK1705875.1"/>
    <property type="molecule type" value="Genomic_DNA"/>
</dbReference>
<dbReference type="InterPro" id="IPR029063">
    <property type="entry name" value="SAM-dependent_MTases_sf"/>
</dbReference>
<accession>A0AAJ0XB78</accession>
<dbReference type="InterPro" id="IPR036097">
    <property type="entry name" value="HisK_dim/P_sf"/>
</dbReference>
<dbReference type="InterPro" id="IPR013656">
    <property type="entry name" value="PAS_4"/>
</dbReference>
<reference evidence="8" key="1">
    <citation type="submission" date="2017-08" db="EMBL/GenBank/DDBJ databases">
        <authorList>
            <person name="Imhoff J.F."/>
            <person name="Rahn T."/>
            <person name="Kuenzel S."/>
            <person name="Neulinger S.C."/>
        </authorList>
    </citation>
    <scope>NUCLEOTIDE SEQUENCE</scope>
    <source>
        <strain evidence="8">DSM 11080</strain>
    </source>
</reference>
<dbReference type="InterPro" id="IPR022642">
    <property type="entry name" value="CheR_C"/>
</dbReference>
<dbReference type="CDD" id="cd00130">
    <property type="entry name" value="PAS"/>
    <property type="match status" value="2"/>
</dbReference>
<dbReference type="InterPro" id="IPR000700">
    <property type="entry name" value="PAS-assoc_C"/>
</dbReference>
<dbReference type="Pfam" id="PF13596">
    <property type="entry name" value="PAS_10"/>
    <property type="match status" value="1"/>
</dbReference>
<feature type="coiled-coil region" evidence="3">
    <location>
        <begin position="478"/>
        <end position="550"/>
    </location>
</feature>
<comment type="catalytic activity">
    <reaction evidence="1">
        <text>ATP + protein L-histidine = ADP + protein N-phospho-L-histidine.</text>
        <dbReference type="EC" id="2.7.13.3"/>
    </reaction>
</comment>
<dbReference type="Pfam" id="PF08448">
    <property type="entry name" value="PAS_4"/>
    <property type="match status" value="1"/>
</dbReference>
<gene>
    <name evidence="8" type="ORF">CKO40_15265</name>
</gene>
<dbReference type="SMART" id="SM00086">
    <property type="entry name" value="PAC"/>
    <property type="match status" value="2"/>
</dbReference>